<dbReference type="eggNOG" id="ENOG502RZUF">
    <property type="taxonomic scope" value="Eukaryota"/>
</dbReference>
<evidence type="ECO:0000259" key="2">
    <source>
        <dbReference type="PROSITE" id="PS50229"/>
    </source>
</evidence>
<dbReference type="HOGENOM" id="CLU_1139171_0_0_1"/>
<protein>
    <recommendedName>
        <fullName evidence="2">WH1 domain-containing protein</fullName>
    </recommendedName>
</protein>
<dbReference type="GO" id="GO:0000978">
    <property type="term" value="F:RNA polymerase II cis-regulatory region sequence-specific DNA binding"/>
    <property type="evidence" value="ECO:0000318"/>
    <property type="project" value="GO_Central"/>
</dbReference>
<dbReference type="SUPFAM" id="SSF50729">
    <property type="entry name" value="PH domain-like"/>
    <property type="match status" value="1"/>
</dbReference>
<dbReference type="OrthoDB" id="10021476at2759"/>
<evidence type="ECO:0000313" key="3">
    <source>
        <dbReference type="EMBL" id="EDO28521.1"/>
    </source>
</evidence>
<evidence type="ECO:0000313" key="4">
    <source>
        <dbReference type="Proteomes" id="UP000001593"/>
    </source>
</evidence>
<dbReference type="EMBL" id="DS471462">
    <property type="protein sequence ID" value="EDO28521.1"/>
    <property type="molecule type" value="Genomic_DNA"/>
</dbReference>
<dbReference type="AlphaFoldDB" id="A8DUQ6"/>
<reference evidence="3 4" key="1">
    <citation type="journal article" date="2007" name="Science">
        <title>Sea anemone genome reveals ancestral eumetazoan gene repertoire and genomic organization.</title>
        <authorList>
            <person name="Putnam N.H."/>
            <person name="Srivastava M."/>
            <person name="Hellsten U."/>
            <person name="Dirks B."/>
            <person name="Chapman J."/>
            <person name="Salamov A."/>
            <person name="Terry A."/>
            <person name="Shapiro H."/>
            <person name="Lindquist E."/>
            <person name="Kapitonov V.V."/>
            <person name="Jurka J."/>
            <person name="Genikhovich G."/>
            <person name="Grigoriev I.V."/>
            <person name="Lucas S.M."/>
            <person name="Steele R.E."/>
            <person name="Finnerty J.R."/>
            <person name="Technau U."/>
            <person name="Martindale M.Q."/>
            <person name="Rokhsar D.S."/>
        </authorList>
    </citation>
    <scope>NUCLEOTIDE SEQUENCE [LARGE SCALE GENOMIC DNA]</scope>
    <source>
        <strain evidence="4">CH2 X CH6</strain>
    </source>
</reference>
<keyword evidence="4" id="KW-1185">Reference proteome</keyword>
<dbReference type="Pfam" id="PF00568">
    <property type="entry name" value="WH1"/>
    <property type="match status" value="1"/>
</dbReference>
<dbReference type="PhylomeDB" id="A8DUQ6"/>
<dbReference type="PANTHER" id="PTHR20338">
    <property type="entry name" value="NUCLEAR RESPIRATORY FACTOR 1"/>
    <property type="match status" value="1"/>
</dbReference>
<feature type="region of interest" description="Disordered" evidence="1">
    <location>
        <begin position="202"/>
        <end position="244"/>
    </location>
</feature>
<accession>A8DUQ6</accession>
<dbReference type="InterPro" id="IPR011993">
    <property type="entry name" value="PH-like_dom_sf"/>
</dbReference>
<dbReference type="InParanoid" id="A8DUQ6"/>
<dbReference type="OMA" id="DWSAHSQ"/>
<dbReference type="Gene3D" id="2.30.29.30">
    <property type="entry name" value="Pleckstrin-homology domain (PH domain)/Phosphotyrosine-binding domain (PTB)"/>
    <property type="match status" value="1"/>
</dbReference>
<dbReference type="GO" id="GO:0006357">
    <property type="term" value="P:regulation of transcription by RNA polymerase II"/>
    <property type="evidence" value="ECO:0000318"/>
    <property type="project" value="GO_Central"/>
</dbReference>
<feature type="domain" description="WH1" evidence="2">
    <location>
        <begin position="29"/>
        <end position="152"/>
    </location>
</feature>
<dbReference type="Proteomes" id="UP000001593">
    <property type="component" value="Unassembled WGS sequence"/>
</dbReference>
<gene>
    <name evidence="3" type="ORF">NEMVEDRAFT_v1g176677</name>
</gene>
<proteinExistence type="predicted"/>
<evidence type="ECO:0000256" key="1">
    <source>
        <dbReference type="SAM" id="MobiDB-lite"/>
    </source>
</evidence>
<dbReference type="GO" id="GO:0000981">
    <property type="term" value="F:DNA-binding transcription factor activity, RNA polymerase II-specific"/>
    <property type="evidence" value="ECO:0000318"/>
    <property type="project" value="GO_Central"/>
</dbReference>
<dbReference type="KEGG" id="nve:5498972"/>
<dbReference type="STRING" id="45351.A8DUQ6"/>
<dbReference type="InterPro" id="IPR039142">
    <property type="entry name" value="NRF1/Ewg"/>
</dbReference>
<dbReference type="GO" id="GO:0005634">
    <property type="term" value="C:nucleus"/>
    <property type="evidence" value="ECO:0000318"/>
    <property type="project" value="GO_Central"/>
</dbReference>
<name>A8DUQ6_NEMVE</name>
<organism evidence="3 4">
    <name type="scientific">Nematostella vectensis</name>
    <name type="common">Starlet sea anemone</name>
    <dbReference type="NCBI Taxonomy" id="45351"/>
    <lineage>
        <taxon>Eukaryota</taxon>
        <taxon>Metazoa</taxon>
        <taxon>Cnidaria</taxon>
        <taxon>Anthozoa</taxon>
        <taxon>Hexacorallia</taxon>
        <taxon>Actiniaria</taxon>
        <taxon>Edwardsiidae</taxon>
        <taxon>Nematostella</taxon>
    </lineage>
</organism>
<dbReference type="PROSITE" id="PS50229">
    <property type="entry name" value="WH1"/>
    <property type="match status" value="1"/>
</dbReference>
<dbReference type="InterPro" id="IPR000697">
    <property type="entry name" value="WH1/EVH1_dom"/>
</dbReference>
<sequence>MSMRQALSDEVLTQKLTEKDVFKIKLSLSCLSNRVFVCNAVANLYIWQPPSATNPSNVWQYVRTGIPAIVVSSGHSGDRNPKGMYVCLVERQSGFCVWKESITANSNYREQQKNFHVMAVASEVGTMAGLRFADEDSAGLFYKDVTSNLDWILHHRSMPDLHELDLSHGLKEKSKKTRKLKKNEISSPCLFSHVTSITTATQVSDEVDSNTSHSDSNHDSKRVMNGHSKTSNIRRAFSMSKKRR</sequence>